<dbReference type="OrthoDB" id="1522603at2"/>
<dbReference type="InterPro" id="IPR006016">
    <property type="entry name" value="UspA"/>
</dbReference>
<dbReference type="RefSeq" id="WP_127121044.1">
    <property type="nucleotide sequence ID" value="NZ_BHXQ01000001.1"/>
</dbReference>
<evidence type="ECO:0000313" key="4">
    <source>
        <dbReference type="Proteomes" id="UP000288227"/>
    </source>
</evidence>
<organism evidence="3 4">
    <name type="scientific">Chryseotalea sanaruensis</name>
    <dbReference type="NCBI Taxonomy" id="2482724"/>
    <lineage>
        <taxon>Bacteria</taxon>
        <taxon>Pseudomonadati</taxon>
        <taxon>Bacteroidota</taxon>
        <taxon>Cytophagia</taxon>
        <taxon>Cytophagales</taxon>
        <taxon>Chryseotaleaceae</taxon>
        <taxon>Chryseotalea</taxon>
    </lineage>
</organism>
<dbReference type="PANTHER" id="PTHR46268">
    <property type="entry name" value="STRESS RESPONSE PROTEIN NHAX"/>
    <property type="match status" value="1"/>
</dbReference>
<sequence length="274" mass="30921">MKNILVPSDFSKPAEEAYKFAISIAGQSKGCVHVLHVIETTFLRGTPTLANSYTFSLNFIEEFEKEIDKKFQFMLDRLTPFTINVRFKHVISSLSYEIENYIAANKIDLVIMGTHSAQNITAGSKTEKIVRSSPVPVITLLKAPERITNIVFPRVPGQADDHFVASIKRMQLFFDAKIHLLHVNTPTDFKNDPDAESELNKFAIAKQFHNYTINLRSDFSIESGISQFAKDIKADMIVMGTHGRTGISHFFIGSTTEEIVNHEEIPIWTQALKT</sequence>
<dbReference type="InterPro" id="IPR014729">
    <property type="entry name" value="Rossmann-like_a/b/a_fold"/>
</dbReference>
<dbReference type="AlphaFoldDB" id="A0A401U692"/>
<dbReference type="CDD" id="cd00293">
    <property type="entry name" value="USP-like"/>
    <property type="match status" value="2"/>
</dbReference>
<dbReference type="PRINTS" id="PR01438">
    <property type="entry name" value="UNVRSLSTRESS"/>
</dbReference>
<feature type="domain" description="UspA" evidence="2">
    <location>
        <begin position="1"/>
        <end position="138"/>
    </location>
</feature>
<protein>
    <submittedName>
        <fullName evidence="3">Universal stress protein</fullName>
    </submittedName>
</protein>
<proteinExistence type="inferred from homology"/>
<dbReference type="PANTHER" id="PTHR46268:SF6">
    <property type="entry name" value="UNIVERSAL STRESS PROTEIN UP12"/>
    <property type="match status" value="1"/>
</dbReference>
<reference evidence="3 4" key="1">
    <citation type="submission" date="2018-11" db="EMBL/GenBank/DDBJ databases">
        <title>Chryseotalea sanarue gen. nov., sp., nov., a member of the family Cytophagaceae, isolated from a brackish lake in Hamamatsu Japan.</title>
        <authorList>
            <person name="Maejima Y."/>
            <person name="Iino T."/>
            <person name="Muraguchi Y."/>
            <person name="Fukuda K."/>
            <person name="Ohkuma M."/>
            <person name="Moriuchi R."/>
            <person name="Dohra H."/>
            <person name="Kimbara K."/>
            <person name="Shintani M."/>
        </authorList>
    </citation>
    <scope>NUCLEOTIDE SEQUENCE [LARGE SCALE GENOMIC DNA]</scope>
    <source>
        <strain evidence="3 4">Ys</strain>
    </source>
</reference>
<evidence type="ECO:0000256" key="1">
    <source>
        <dbReference type="ARBA" id="ARBA00008791"/>
    </source>
</evidence>
<accession>A0A401U692</accession>
<dbReference type="InterPro" id="IPR006015">
    <property type="entry name" value="Universal_stress_UspA"/>
</dbReference>
<dbReference type="SUPFAM" id="SSF52402">
    <property type="entry name" value="Adenine nucleotide alpha hydrolases-like"/>
    <property type="match status" value="2"/>
</dbReference>
<gene>
    <name evidence="3" type="ORF">SanaruYs_06200</name>
</gene>
<evidence type="ECO:0000313" key="3">
    <source>
        <dbReference type="EMBL" id="GCC50405.1"/>
    </source>
</evidence>
<dbReference type="EMBL" id="BHXQ01000001">
    <property type="protein sequence ID" value="GCC50405.1"/>
    <property type="molecule type" value="Genomic_DNA"/>
</dbReference>
<comment type="caution">
    <text evidence="3">The sequence shown here is derived from an EMBL/GenBank/DDBJ whole genome shotgun (WGS) entry which is preliminary data.</text>
</comment>
<dbReference type="Gene3D" id="3.40.50.620">
    <property type="entry name" value="HUPs"/>
    <property type="match status" value="2"/>
</dbReference>
<name>A0A401U692_9BACT</name>
<feature type="domain" description="UspA" evidence="2">
    <location>
        <begin position="223"/>
        <end position="268"/>
    </location>
</feature>
<keyword evidence="4" id="KW-1185">Reference proteome</keyword>
<dbReference type="Proteomes" id="UP000288227">
    <property type="component" value="Unassembled WGS sequence"/>
</dbReference>
<evidence type="ECO:0000259" key="2">
    <source>
        <dbReference type="Pfam" id="PF00582"/>
    </source>
</evidence>
<comment type="similarity">
    <text evidence="1">Belongs to the universal stress protein A family.</text>
</comment>
<dbReference type="Pfam" id="PF00582">
    <property type="entry name" value="Usp"/>
    <property type="match status" value="2"/>
</dbReference>